<dbReference type="InterPro" id="IPR033469">
    <property type="entry name" value="CYTH-like_dom_sf"/>
</dbReference>
<dbReference type="RefSeq" id="WP_239158982.1">
    <property type="nucleotide sequence ID" value="NZ_BAAATV010000010.1"/>
</dbReference>
<comment type="caution">
    <text evidence="2">The sequence shown here is derived from an EMBL/GenBank/DDBJ whole genome shotgun (WGS) entry which is preliminary data.</text>
</comment>
<gene>
    <name evidence="2" type="ORF">Ahu01nite_039890</name>
</gene>
<accession>A0ABQ3ZRS5</accession>
<feature type="domain" description="VTC" evidence="1">
    <location>
        <begin position="26"/>
        <end position="125"/>
    </location>
</feature>
<reference evidence="2 3" key="1">
    <citation type="submission" date="2021-01" db="EMBL/GenBank/DDBJ databases">
        <title>Whole genome shotgun sequence of Actinoplanes humidus NBRC 14915.</title>
        <authorList>
            <person name="Komaki H."/>
            <person name="Tamura T."/>
        </authorList>
    </citation>
    <scope>NUCLEOTIDE SEQUENCE [LARGE SCALE GENOMIC DNA]</scope>
    <source>
        <strain evidence="2 3">NBRC 14915</strain>
    </source>
</reference>
<evidence type="ECO:0000313" key="2">
    <source>
        <dbReference type="EMBL" id="GIE20887.1"/>
    </source>
</evidence>
<dbReference type="Gene3D" id="3.20.100.30">
    <property type="entry name" value="VTC, catalytic tunnel domain"/>
    <property type="match status" value="1"/>
</dbReference>
<evidence type="ECO:0000259" key="1">
    <source>
        <dbReference type="Pfam" id="PF09359"/>
    </source>
</evidence>
<feature type="domain" description="VTC" evidence="1">
    <location>
        <begin position="145"/>
        <end position="227"/>
    </location>
</feature>
<organism evidence="2 3">
    <name type="scientific">Winogradskya humida</name>
    <dbReference type="NCBI Taxonomy" id="113566"/>
    <lineage>
        <taxon>Bacteria</taxon>
        <taxon>Bacillati</taxon>
        <taxon>Actinomycetota</taxon>
        <taxon>Actinomycetes</taxon>
        <taxon>Micromonosporales</taxon>
        <taxon>Micromonosporaceae</taxon>
        <taxon>Winogradskya</taxon>
    </lineage>
</organism>
<dbReference type="InterPro" id="IPR018966">
    <property type="entry name" value="VTC_domain"/>
</dbReference>
<keyword evidence="3" id="KW-1185">Reference proteome</keyword>
<dbReference type="EMBL" id="BOMN01000048">
    <property type="protein sequence ID" value="GIE20887.1"/>
    <property type="molecule type" value="Genomic_DNA"/>
</dbReference>
<sequence length="248" mass="27725">MIAETLDRLSPIGLAELTDRAALMTRRDRKYVLRRADLHALLPELTRGARALDIGGLRLFRYASVYFDTPELTSYRLTALRRRRRFKVRTRTYVDSGACWLEVKTEAGRGGTAKSRLPHPPDDHHDVTPGRWFVDGLLGAEPGALGPVLATDYHRATLFMPRSQSRLTIDVGLNWADLGGTAELSLPDLVVVETKTLAAAAEADRLLWAHGHRPIAISKYATGLAALRPHLPSGPWRRLLRRHFTPTE</sequence>
<dbReference type="Proteomes" id="UP000603200">
    <property type="component" value="Unassembled WGS sequence"/>
</dbReference>
<evidence type="ECO:0000313" key="3">
    <source>
        <dbReference type="Proteomes" id="UP000603200"/>
    </source>
</evidence>
<name>A0ABQ3ZRS5_9ACTN</name>
<dbReference type="Pfam" id="PF09359">
    <property type="entry name" value="VTC"/>
    <property type="match status" value="2"/>
</dbReference>
<dbReference type="InterPro" id="IPR042267">
    <property type="entry name" value="VTC_sf"/>
</dbReference>
<dbReference type="SUPFAM" id="SSF55154">
    <property type="entry name" value="CYTH-like phosphatases"/>
    <property type="match status" value="1"/>
</dbReference>
<dbReference type="CDD" id="cd07750">
    <property type="entry name" value="PolyPPase_VTC_like"/>
    <property type="match status" value="1"/>
</dbReference>
<proteinExistence type="predicted"/>
<protein>
    <submittedName>
        <fullName evidence="2">VTC domain-containing protein</fullName>
    </submittedName>
</protein>